<dbReference type="SUPFAM" id="SSF52833">
    <property type="entry name" value="Thioredoxin-like"/>
    <property type="match status" value="1"/>
</dbReference>
<name>A0A372NUC3_9SPHI</name>
<comment type="caution">
    <text evidence="2">The sequence shown here is derived from an EMBL/GenBank/DDBJ whole genome shotgun (WGS) entry which is preliminary data.</text>
</comment>
<proteinExistence type="predicted"/>
<gene>
    <name evidence="2" type="ORF">D0C36_15900</name>
</gene>
<dbReference type="PROSITE" id="PS51352">
    <property type="entry name" value="THIOREDOXIN_2"/>
    <property type="match status" value="1"/>
</dbReference>
<dbReference type="Proteomes" id="UP000264217">
    <property type="component" value="Unassembled WGS sequence"/>
</dbReference>
<dbReference type="RefSeq" id="WP_117392582.1">
    <property type="nucleotide sequence ID" value="NZ_QWDC01000002.1"/>
</dbReference>
<dbReference type="CDD" id="cd02966">
    <property type="entry name" value="TlpA_like_family"/>
    <property type="match status" value="1"/>
</dbReference>
<feature type="domain" description="Thioredoxin" evidence="1">
    <location>
        <begin position="58"/>
        <end position="221"/>
    </location>
</feature>
<dbReference type="InterPro" id="IPR036249">
    <property type="entry name" value="Thioredoxin-like_sf"/>
</dbReference>
<dbReference type="Gene3D" id="3.40.30.10">
    <property type="entry name" value="Glutaredoxin"/>
    <property type="match status" value="1"/>
</dbReference>
<dbReference type="AlphaFoldDB" id="A0A372NUC3"/>
<accession>A0A372NUC3</accession>
<keyword evidence="3" id="KW-1185">Reference proteome</keyword>
<protein>
    <recommendedName>
        <fullName evidence="1">Thioredoxin domain-containing protein</fullName>
    </recommendedName>
</protein>
<evidence type="ECO:0000259" key="1">
    <source>
        <dbReference type="PROSITE" id="PS51352"/>
    </source>
</evidence>
<dbReference type="Pfam" id="PF00085">
    <property type="entry name" value="Thioredoxin"/>
    <property type="match status" value="1"/>
</dbReference>
<organism evidence="2 3">
    <name type="scientific">Mucilaginibacter conchicola</name>
    <dbReference type="NCBI Taxonomy" id="2303333"/>
    <lineage>
        <taxon>Bacteria</taxon>
        <taxon>Pseudomonadati</taxon>
        <taxon>Bacteroidota</taxon>
        <taxon>Sphingobacteriia</taxon>
        <taxon>Sphingobacteriales</taxon>
        <taxon>Sphingobacteriaceae</taxon>
        <taxon>Mucilaginibacter</taxon>
    </lineage>
</organism>
<dbReference type="InterPro" id="IPR013766">
    <property type="entry name" value="Thioredoxin_domain"/>
</dbReference>
<dbReference type="InterPro" id="IPR050553">
    <property type="entry name" value="Thioredoxin_ResA/DsbE_sf"/>
</dbReference>
<sequence>MKLKMGFLLFLCLNFRVWGQEKGVLNKDVLSKDGQAVLAGQAGRSGLVKGKPITGAVPRIGEPVPDVLVTGIRGLQLGGKVIGGTLGDFSGGASGSGGSLRLSAFRGKLLIIDFWATWCSPCRAMVPVLDSLQKVFGDKVVFLPVTYQSAAEAGPVLASLRRLRPFDLPEVLGDKVLHGLFPHRSLPHFVWIDGSGILRAITEEKEVTGENIRRLLAEGSVVRDGVVGLGRTEGSVPVAASGVGAGLALKRDSSVAYDAGKALLLDGNGGDGSRVLYHSLLSGYKAGLASGISVSAFDPVLGQRFTARNVPFPWLCRLAFGENGRRFPVSRTMILSRDALGMNSSLSGQAFEGWLDAGHGWCYELALPASLAGSAYGMMQADLLRLFPQYRVSVERRELPCLALVRTGDADRLRSAGGEVSVDIGPYKAVLHNAHLSQLMMRLERQYLQGSALPLTDATGYTGRVDLSLEAPLYDVPALNKALAAYGLALREQRGTVEVLVVRDAQ</sequence>
<dbReference type="OrthoDB" id="1118217at2"/>
<dbReference type="EMBL" id="QWDC01000002">
    <property type="protein sequence ID" value="RFZ92873.1"/>
    <property type="molecule type" value="Genomic_DNA"/>
</dbReference>
<reference evidence="2 3" key="1">
    <citation type="submission" date="2018-08" db="EMBL/GenBank/DDBJ databases">
        <title>Mucilaginibacter sp. MYSH2.</title>
        <authorList>
            <person name="Seo T."/>
        </authorList>
    </citation>
    <scope>NUCLEOTIDE SEQUENCE [LARGE SCALE GENOMIC DNA]</scope>
    <source>
        <strain evidence="2 3">MYSH2</strain>
    </source>
</reference>
<evidence type="ECO:0000313" key="2">
    <source>
        <dbReference type="EMBL" id="RFZ92873.1"/>
    </source>
</evidence>
<dbReference type="PANTHER" id="PTHR42852">
    <property type="entry name" value="THIOL:DISULFIDE INTERCHANGE PROTEIN DSBE"/>
    <property type="match status" value="1"/>
</dbReference>
<dbReference type="PANTHER" id="PTHR42852:SF18">
    <property type="entry name" value="CHROMOSOME UNDETERMINED SCAFFOLD_47, WHOLE GENOME SHOTGUN SEQUENCE"/>
    <property type="match status" value="1"/>
</dbReference>
<evidence type="ECO:0000313" key="3">
    <source>
        <dbReference type="Proteomes" id="UP000264217"/>
    </source>
</evidence>